<evidence type="ECO:0000313" key="3">
    <source>
        <dbReference type="Proteomes" id="UP000078516"/>
    </source>
</evidence>
<dbReference type="EMBL" id="LWMN01000016">
    <property type="protein sequence ID" value="OAQ55072.1"/>
    <property type="molecule type" value="Genomic_DNA"/>
</dbReference>
<comment type="caution">
    <text evidence="2">The sequence shown here is derived from an EMBL/GenBank/DDBJ whole genome shotgun (WGS) entry which is preliminary data.</text>
</comment>
<name>A0A179EPS6_ENTTH</name>
<evidence type="ECO:0000313" key="2">
    <source>
        <dbReference type="EMBL" id="OAQ55072.1"/>
    </source>
</evidence>
<organism evidence="2 3">
    <name type="scientific">Enterococcus thailandicus</name>
    <dbReference type="NCBI Taxonomy" id="417368"/>
    <lineage>
        <taxon>Bacteria</taxon>
        <taxon>Bacillati</taxon>
        <taxon>Bacillota</taxon>
        <taxon>Bacilli</taxon>
        <taxon>Lactobacillales</taxon>
        <taxon>Enterococcaceae</taxon>
        <taxon>Enterococcus</taxon>
    </lineage>
</organism>
<evidence type="ECO:0000313" key="1">
    <source>
        <dbReference type="EMBL" id="GEK37889.1"/>
    </source>
</evidence>
<protein>
    <recommendedName>
        <fullName evidence="5">3-dehydroquinate synthase domain-containing protein</fullName>
    </recommendedName>
</protein>
<reference evidence="1 4" key="2">
    <citation type="submission" date="2019-07" db="EMBL/GenBank/DDBJ databases">
        <title>Whole genome shotgun sequence of Enterococcus thailandicus NBRC 101867.</title>
        <authorList>
            <person name="Hosoyama A."/>
            <person name="Uohara A."/>
            <person name="Ohji S."/>
            <person name="Ichikawa N."/>
        </authorList>
    </citation>
    <scope>NUCLEOTIDE SEQUENCE [LARGE SCALE GENOMIC DNA]</scope>
    <source>
        <strain evidence="1 4">NBRC 101867</strain>
    </source>
</reference>
<dbReference type="Proteomes" id="UP000078516">
    <property type="component" value="Unassembled WGS sequence"/>
</dbReference>
<keyword evidence="3" id="KW-1185">Reference proteome</keyword>
<sequence length="349" mass="40741">MELTFSMVNQTTTISYGETLSSLLKPLAIREPILFLTNQRYYDLFSEKMNQFFADQANIDWYICTNSAQCNNLTELAHLLDYVKRFPENQRLIVIGFGNEGIMELASFFQKHTILSTKLWLIPVSARSFGGALTNKRSILQSPYQAVLETENLPERIFFDQTISDRQVEGKQIDFLTFVVCGLICDYGFLQNLYKNYSTQQKLHNVPFAGMLEEMIHFYQEEAENLATYGKLFEQAFYLTENGHLLSASMKKFLGLLFQLVWNIERNEISFQLKNFFIWLKHLGYPIDWLEQLSEAEYLENVLILAEKSKKILVLEKIGIIEGYHSPNENELLKMMTRYQRIVNEIRGN</sequence>
<dbReference type="EMBL" id="BJUG01000013">
    <property type="protein sequence ID" value="GEK37889.1"/>
    <property type="molecule type" value="Genomic_DNA"/>
</dbReference>
<evidence type="ECO:0000313" key="4">
    <source>
        <dbReference type="Proteomes" id="UP000321361"/>
    </source>
</evidence>
<accession>A0A179EPS6</accession>
<evidence type="ECO:0008006" key="5">
    <source>
        <dbReference type="Google" id="ProtNLM"/>
    </source>
</evidence>
<dbReference type="AlphaFoldDB" id="A0A179EPS6"/>
<dbReference type="Proteomes" id="UP000321361">
    <property type="component" value="Unassembled WGS sequence"/>
</dbReference>
<gene>
    <name evidence="2" type="ORF">A6E74_10460</name>
    <name evidence="1" type="ORF">ETH01_21760</name>
</gene>
<dbReference type="SUPFAM" id="SSF56796">
    <property type="entry name" value="Dehydroquinate synthase-like"/>
    <property type="match status" value="1"/>
</dbReference>
<proteinExistence type="predicted"/>
<reference evidence="2 3" key="1">
    <citation type="submission" date="2016-04" db="EMBL/GenBank/DDBJ databases">
        <title>Draft genome of an Enterococcus thailandicus strain isolated from bovine feces.</title>
        <authorList>
            <person name="Beukers A.G."/>
            <person name="Zaheer R."/>
            <person name="Goji N."/>
            <person name="Cook S.R."/>
            <person name="Amoako K."/>
            <person name="Chaves A.V."/>
            <person name="Ward M.P."/>
            <person name="Mcallister T.A."/>
        </authorList>
    </citation>
    <scope>NUCLEOTIDE SEQUENCE [LARGE SCALE GENOMIC DNA]</scope>
    <source>
        <strain evidence="2 3">F0711D 46</strain>
    </source>
</reference>